<evidence type="ECO:0000313" key="1">
    <source>
        <dbReference type="EMBL" id="AXW87800.1"/>
    </source>
</evidence>
<sequence>MTYFFMVMVLSSQSMNMQIAPMESMEQCQAAIKATEVASDQRSWSETSPRVNNIKCVEVER</sequence>
<dbReference type="Proteomes" id="UP000263881">
    <property type="component" value="Chromosome"/>
</dbReference>
<keyword evidence="2" id="KW-1185">Reference proteome</keyword>
<protein>
    <submittedName>
        <fullName evidence="1">Uncharacterized protein</fullName>
    </submittedName>
</protein>
<dbReference type="EMBL" id="CP023009">
    <property type="protein sequence ID" value="AXW87800.1"/>
    <property type="molecule type" value="Genomic_DNA"/>
</dbReference>
<name>A0AAD0WLH6_9GAMM</name>
<evidence type="ECO:0000313" key="2">
    <source>
        <dbReference type="Proteomes" id="UP000263881"/>
    </source>
</evidence>
<proteinExistence type="predicted"/>
<gene>
    <name evidence="1" type="ORF">CKQ53_13020</name>
</gene>
<reference evidence="1 2" key="1">
    <citation type="submission" date="2017-08" db="EMBL/GenBank/DDBJ databases">
        <title>Comparative genomics of bacteria isolated from necrotic lesions of AOD affected trees.</title>
        <authorList>
            <person name="Doonan J."/>
            <person name="Denman S."/>
            <person name="McDonald J.E."/>
        </authorList>
    </citation>
    <scope>NUCLEOTIDE SEQUENCE [LARGE SCALE GENOMIC DNA]</scope>
    <source>
        <strain evidence="1 2">477</strain>
    </source>
</reference>
<organism evidence="1 2">
    <name type="scientific">Lonsdalea britannica</name>
    <dbReference type="NCBI Taxonomy" id="1082704"/>
    <lineage>
        <taxon>Bacteria</taxon>
        <taxon>Pseudomonadati</taxon>
        <taxon>Pseudomonadota</taxon>
        <taxon>Gammaproteobacteria</taxon>
        <taxon>Enterobacterales</taxon>
        <taxon>Pectobacteriaceae</taxon>
        <taxon>Lonsdalea</taxon>
    </lineage>
</organism>
<accession>A0AAD0WLH6</accession>
<dbReference type="AlphaFoldDB" id="A0AAD0WLH6"/>
<dbReference type="KEGG" id="lbq:CKQ53_13020"/>